<dbReference type="GO" id="GO:0006629">
    <property type="term" value="P:lipid metabolic process"/>
    <property type="evidence" value="ECO:0007669"/>
    <property type="project" value="InterPro"/>
</dbReference>
<dbReference type="PROSITE" id="PS50007">
    <property type="entry name" value="PIPLC_X_DOMAIN"/>
    <property type="match status" value="1"/>
</dbReference>
<proteinExistence type="predicted"/>
<dbReference type="SUPFAM" id="SSF51695">
    <property type="entry name" value="PLC-like phosphodiesterases"/>
    <property type="match status" value="1"/>
</dbReference>
<feature type="domain" description="Phosphatidylinositol-specific phospholipase C X" evidence="1">
    <location>
        <begin position="1"/>
        <end position="44"/>
    </location>
</feature>
<dbReference type="AlphaFoldDB" id="A0A6B2FWL2"/>
<dbReference type="EMBL" id="GHBR01000529">
    <property type="protein sequence ID" value="NDJ96074.1"/>
    <property type="molecule type" value="Transcribed_RNA"/>
</dbReference>
<organism evidence="2">
    <name type="scientific">Myxobolus squamalis</name>
    <name type="common">Myxosporean</name>
    <dbReference type="NCBI Taxonomy" id="59785"/>
    <lineage>
        <taxon>Eukaryota</taxon>
        <taxon>Metazoa</taxon>
        <taxon>Cnidaria</taxon>
        <taxon>Myxozoa</taxon>
        <taxon>Myxosporea</taxon>
        <taxon>Bivalvulida</taxon>
        <taxon>Platysporina</taxon>
        <taxon>Myxobolidae</taxon>
        <taxon>Myxobolus</taxon>
    </lineage>
</organism>
<dbReference type="GO" id="GO:0008081">
    <property type="term" value="F:phosphoric diester hydrolase activity"/>
    <property type="evidence" value="ECO:0007669"/>
    <property type="project" value="InterPro"/>
</dbReference>
<dbReference type="InterPro" id="IPR000909">
    <property type="entry name" value="PLipase_C_PInositol-sp_X_dom"/>
</dbReference>
<dbReference type="Pfam" id="PF00388">
    <property type="entry name" value="PI-PLC-X"/>
    <property type="match status" value="1"/>
</dbReference>
<reference evidence="2" key="1">
    <citation type="submission" date="2018-11" db="EMBL/GenBank/DDBJ databases">
        <title>Myxobolus squamalis genome and transcriptome.</title>
        <authorList>
            <person name="Yahalomi D."/>
            <person name="Atkinson S.D."/>
            <person name="Neuhof M."/>
            <person name="Chang E.S."/>
            <person name="Philippe H."/>
            <person name="Cartwright P."/>
            <person name="Bartholomew J.L."/>
            <person name="Huchon D."/>
        </authorList>
    </citation>
    <scope>NUCLEOTIDE SEQUENCE</scope>
    <source>
        <strain evidence="2">71B08</strain>
        <tissue evidence="2">Whole</tissue>
    </source>
</reference>
<name>A0A6B2FWL2_MYXSQ</name>
<evidence type="ECO:0000259" key="1">
    <source>
        <dbReference type="Pfam" id="PF00388"/>
    </source>
</evidence>
<dbReference type="InterPro" id="IPR017946">
    <property type="entry name" value="PLC-like_Pdiesterase_TIM-brl"/>
</dbReference>
<evidence type="ECO:0000313" key="2">
    <source>
        <dbReference type="EMBL" id="NDJ96074.1"/>
    </source>
</evidence>
<protein>
    <submittedName>
        <fullName evidence="2">1-phosphatidylinositol 4,5-bisphosphate phosphodiesterase beta-4 (Trinotate prediction)</fullName>
    </submittedName>
</protein>
<accession>A0A6B2FWL2</accession>
<sequence>MAYYFKEIFGNLLLAEAIPNQPIEEGAEFPSPNTLKMKIILKGKISEFGDKETGKQSVKGQSLEGLNYAIPDESIQNFKNKISKHASLDINELDSDDKIIEIVDAIENVFFIQFR</sequence>
<dbReference type="Gene3D" id="3.20.20.190">
    <property type="entry name" value="Phosphatidylinositol (PI) phosphodiesterase"/>
    <property type="match status" value="1"/>
</dbReference>